<evidence type="ECO:0000313" key="3">
    <source>
        <dbReference type="Proteomes" id="UP000683925"/>
    </source>
</evidence>
<evidence type="ECO:0000313" key="2">
    <source>
        <dbReference type="EMBL" id="CAD8161416.1"/>
    </source>
</evidence>
<dbReference type="EMBL" id="CAJJDP010000040">
    <property type="protein sequence ID" value="CAD8161416.1"/>
    <property type="molecule type" value="Genomic_DNA"/>
</dbReference>
<accession>A0A8S1UFI0</accession>
<feature type="transmembrane region" description="Helical" evidence="1">
    <location>
        <begin position="87"/>
        <end position="108"/>
    </location>
</feature>
<comment type="caution">
    <text evidence="2">The sequence shown here is derived from an EMBL/GenBank/DDBJ whole genome shotgun (WGS) entry which is preliminary data.</text>
</comment>
<evidence type="ECO:0000256" key="1">
    <source>
        <dbReference type="SAM" id="Phobius"/>
    </source>
</evidence>
<name>A0A8S1UFI0_PAROT</name>
<organism evidence="2 3">
    <name type="scientific">Paramecium octaurelia</name>
    <dbReference type="NCBI Taxonomy" id="43137"/>
    <lineage>
        <taxon>Eukaryota</taxon>
        <taxon>Sar</taxon>
        <taxon>Alveolata</taxon>
        <taxon>Ciliophora</taxon>
        <taxon>Intramacronucleata</taxon>
        <taxon>Oligohymenophorea</taxon>
        <taxon>Peniculida</taxon>
        <taxon>Parameciidae</taxon>
        <taxon>Paramecium</taxon>
    </lineage>
</organism>
<feature type="transmembrane region" description="Helical" evidence="1">
    <location>
        <begin position="55"/>
        <end position="75"/>
    </location>
</feature>
<protein>
    <submittedName>
        <fullName evidence="2">Uncharacterized protein</fullName>
    </submittedName>
</protein>
<sequence length="203" mass="24845">MWARILRCFRPNPDPLLIWEPHTDLNLYSDFQELIENRFNEVKRSSSIYKYYAKIGFQGFIYILNILELIFTLCYKTYNNISDDETYYVRCYFISIIFCVLLHSGSWMYTYKFREVAKQSLFVEISYYIYYMFMGVLSYFKLAPFIYYFNRDQSIKQFSFSEINKYLQLNGEDKFRNPCMLFKHRTKPVNIFRDLIFHRVALI</sequence>
<gene>
    <name evidence="2" type="ORF">POCTA_138.1.T0400018</name>
</gene>
<proteinExistence type="predicted"/>
<dbReference type="OrthoDB" id="321144at2759"/>
<keyword evidence="1" id="KW-1133">Transmembrane helix</keyword>
<dbReference type="OMA" id="VRCYFIS"/>
<dbReference type="Proteomes" id="UP000683925">
    <property type="component" value="Unassembled WGS sequence"/>
</dbReference>
<feature type="transmembrane region" description="Helical" evidence="1">
    <location>
        <begin position="128"/>
        <end position="149"/>
    </location>
</feature>
<dbReference type="AlphaFoldDB" id="A0A8S1UFI0"/>
<keyword evidence="1" id="KW-0472">Membrane</keyword>
<keyword evidence="1" id="KW-0812">Transmembrane</keyword>
<reference evidence="2" key="1">
    <citation type="submission" date="2021-01" db="EMBL/GenBank/DDBJ databases">
        <authorList>
            <consortium name="Genoscope - CEA"/>
            <person name="William W."/>
        </authorList>
    </citation>
    <scope>NUCLEOTIDE SEQUENCE</scope>
</reference>
<keyword evidence="3" id="KW-1185">Reference proteome</keyword>